<dbReference type="Pfam" id="PF00884">
    <property type="entry name" value="Sulfatase"/>
    <property type="match status" value="1"/>
</dbReference>
<reference evidence="2 3" key="1">
    <citation type="submission" date="2019-10" db="EMBL/GenBank/DDBJ databases">
        <title>Rubrobacter sp nov SCSIO 52090 isolated from a deep-sea sediment in the South China Sea.</title>
        <authorList>
            <person name="Chen R.W."/>
        </authorList>
    </citation>
    <scope>NUCLEOTIDE SEQUENCE [LARGE SCALE GENOMIC DNA]</scope>
    <source>
        <strain evidence="2 3">SCSIO 52909</strain>
    </source>
</reference>
<dbReference type="GO" id="GO:0016787">
    <property type="term" value="F:hydrolase activity"/>
    <property type="evidence" value="ECO:0007669"/>
    <property type="project" value="UniProtKB-KW"/>
</dbReference>
<sequence length="482" mass="53573">MNRAHKSAATFVLSLLAGLALVFALWADAGLGNPAGRAQVKPNIVFVLTDDQMPGTENRMPALQNNLVRGGVKFSNTVSTYPLCCPGRAVIQRGQYPHNTKIYGNSEPQGGWEKFQRLRLHQNTVATWLDGAGYQTGLFGKYMNNYRDRLIPPGWDRWYAWNGVDQGWTSVNDQGNVKNLDRQQADVLVADKATAFLKSRLDGAAPVFAFVNFGAMHEPYPSSDIDADKFKGLNVPRTPAFNEDDVSDKNPSIRNLNRLSRGEISDLDSQYRQSLRSLQRVDRFIGNASDILRRHGEMDDTYFVFYTDNGAHFGQHRLTHGKLQPYEEDINFPLILRGPGIRSNVVEPGLVGNHDIAPTIADMANAQAPAFVDGRSVMPLATGAATAWPRTAVLSIREPDLNPPPQWGVLRMQNQKYIRFQNGAREYYDLATDPHEVDSDPGAVSAETRDHWERRIDEIRACSGQECQAAENAPTFPPPAAP</sequence>
<evidence type="ECO:0000313" key="2">
    <source>
        <dbReference type="EMBL" id="QIN82345.1"/>
    </source>
</evidence>
<dbReference type="PANTHER" id="PTHR43108:SF8">
    <property type="entry name" value="SD21168P"/>
    <property type="match status" value="1"/>
</dbReference>
<dbReference type="CDD" id="cd16147">
    <property type="entry name" value="G6S"/>
    <property type="match status" value="1"/>
</dbReference>
<dbReference type="GO" id="GO:0016740">
    <property type="term" value="F:transferase activity"/>
    <property type="evidence" value="ECO:0007669"/>
    <property type="project" value="UniProtKB-KW"/>
</dbReference>
<keyword evidence="3" id="KW-1185">Reference proteome</keyword>
<organism evidence="2 3">
    <name type="scientific">Rubrobacter tropicus</name>
    <dbReference type="NCBI Taxonomy" id="2653851"/>
    <lineage>
        <taxon>Bacteria</taxon>
        <taxon>Bacillati</taxon>
        <taxon>Actinomycetota</taxon>
        <taxon>Rubrobacteria</taxon>
        <taxon>Rubrobacterales</taxon>
        <taxon>Rubrobacteraceae</taxon>
        <taxon>Rubrobacter</taxon>
    </lineage>
</organism>
<dbReference type="InterPro" id="IPR017850">
    <property type="entry name" value="Alkaline_phosphatase_core_sf"/>
</dbReference>
<dbReference type="InterPro" id="IPR000917">
    <property type="entry name" value="Sulfatase_N"/>
</dbReference>
<dbReference type="EMBL" id="CP045119">
    <property type="protein sequence ID" value="QIN82345.1"/>
    <property type="molecule type" value="Genomic_DNA"/>
</dbReference>
<keyword evidence="2" id="KW-0808">Transferase</keyword>
<keyword evidence="2" id="KW-0378">Hydrolase</keyword>
<protein>
    <submittedName>
        <fullName evidence="2">Sulfatase-like hydrolase/transferase</fullName>
    </submittedName>
</protein>
<accession>A0A6G8Q788</accession>
<proteinExistence type="predicted"/>
<dbReference type="SUPFAM" id="SSF53649">
    <property type="entry name" value="Alkaline phosphatase-like"/>
    <property type="match status" value="1"/>
</dbReference>
<feature type="domain" description="Sulfatase N-terminal" evidence="1">
    <location>
        <begin position="42"/>
        <end position="365"/>
    </location>
</feature>
<dbReference type="AlphaFoldDB" id="A0A6G8Q788"/>
<dbReference type="Gene3D" id="3.40.720.10">
    <property type="entry name" value="Alkaline Phosphatase, subunit A"/>
    <property type="match status" value="1"/>
</dbReference>
<name>A0A6G8Q788_9ACTN</name>
<dbReference type="KEGG" id="rub:GBA63_06530"/>
<gene>
    <name evidence="2" type="ORF">GBA63_06530</name>
</gene>
<evidence type="ECO:0000259" key="1">
    <source>
        <dbReference type="Pfam" id="PF00884"/>
    </source>
</evidence>
<dbReference type="RefSeq" id="WP_166174588.1">
    <property type="nucleotide sequence ID" value="NZ_CP045119.1"/>
</dbReference>
<dbReference type="Proteomes" id="UP000501452">
    <property type="component" value="Chromosome"/>
</dbReference>
<evidence type="ECO:0000313" key="3">
    <source>
        <dbReference type="Proteomes" id="UP000501452"/>
    </source>
</evidence>
<dbReference type="PANTHER" id="PTHR43108">
    <property type="entry name" value="N-ACETYLGLUCOSAMINE-6-SULFATASE FAMILY MEMBER"/>
    <property type="match status" value="1"/>
</dbReference>